<evidence type="ECO:0000313" key="1">
    <source>
        <dbReference type="EMBL" id="CUH61421.1"/>
    </source>
</evidence>
<name>A0A0P1F1U6_9RHOB</name>
<reference evidence="1 2" key="1">
    <citation type="submission" date="2015-09" db="EMBL/GenBank/DDBJ databases">
        <authorList>
            <consortium name="Swine Surveillance"/>
        </authorList>
    </citation>
    <scope>NUCLEOTIDE SEQUENCE [LARGE SCALE GENOMIC DNA]</scope>
    <source>
        <strain evidence="1 2">CECT 5294</strain>
    </source>
</reference>
<gene>
    <name evidence="1" type="ORF">THS5294_02729</name>
</gene>
<accession>A0A0P1F1U6</accession>
<evidence type="ECO:0000313" key="2">
    <source>
        <dbReference type="Proteomes" id="UP000051298"/>
    </source>
</evidence>
<dbReference type="AlphaFoldDB" id="A0A0P1F1U6"/>
<sequence>MSIERSLYFLGKGPMHAQTFGLLKEVVDLMTLVKPRHFERGP</sequence>
<organism evidence="1 2">
    <name type="scientific">Thalassobacter stenotrophicus</name>
    <dbReference type="NCBI Taxonomy" id="266809"/>
    <lineage>
        <taxon>Bacteria</taxon>
        <taxon>Pseudomonadati</taxon>
        <taxon>Pseudomonadota</taxon>
        <taxon>Alphaproteobacteria</taxon>
        <taxon>Rhodobacterales</taxon>
        <taxon>Roseobacteraceae</taxon>
        <taxon>Thalassobacter</taxon>
    </lineage>
</organism>
<dbReference type="EMBL" id="CYRX01000031">
    <property type="protein sequence ID" value="CUH61421.1"/>
    <property type="molecule type" value="Genomic_DNA"/>
</dbReference>
<dbReference type="Proteomes" id="UP000051298">
    <property type="component" value="Unassembled WGS sequence"/>
</dbReference>
<protein>
    <submittedName>
        <fullName evidence="1">Uncharacterized protein</fullName>
    </submittedName>
</protein>
<proteinExistence type="predicted"/>